<feature type="region of interest" description="Disordered" evidence="1">
    <location>
        <begin position="13"/>
        <end position="42"/>
    </location>
</feature>
<proteinExistence type="predicted"/>
<gene>
    <name evidence="2" type="ORF">T10_3547</name>
</gene>
<comment type="caution">
    <text evidence="2">The sequence shown here is derived from an EMBL/GenBank/DDBJ whole genome shotgun (WGS) entry which is preliminary data.</text>
</comment>
<evidence type="ECO:0000313" key="2">
    <source>
        <dbReference type="EMBL" id="KRZ80288.1"/>
    </source>
</evidence>
<accession>A0A0V1N902</accession>
<dbReference type="EMBL" id="JYDO01000003">
    <property type="protein sequence ID" value="KRZ80288.1"/>
    <property type="molecule type" value="Genomic_DNA"/>
</dbReference>
<keyword evidence="3" id="KW-1185">Reference proteome</keyword>
<dbReference type="AlphaFoldDB" id="A0A0V1N902"/>
<dbReference type="Proteomes" id="UP000054843">
    <property type="component" value="Unassembled WGS sequence"/>
</dbReference>
<reference evidence="2 3" key="1">
    <citation type="submission" date="2015-01" db="EMBL/GenBank/DDBJ databases">
        <title>Evolution of Trichinella species and genotypes.</title>
        <authorList>
            <person name="Korhonen P.K."/>
            <person name="Edoardo P."/>
            <person name="Giuseppe L.R."/>
            <person name="Gasser R.B."/>
        </authorList>
    </citation>
    <scope>NUCLEOTIDE SEQUENCE [LARGE SCALE GENOMIC DNA]</scope>
    <source>
        <strain evidence="2">ISS1980</strain>
    </source>
</reference>
<protein>
    <submittedName>
        <fullName evidence="2">Uncharacterized protein</fullName>
    </submittedName>
</protein>
<evidence type="ECO:0000256" key="1">
    <source>
        <dbReference type="SAM" id="MobiDB-lite"/>
    </source>
</evidence>
<name>A0A0V1N902_9BILA</name>
<organism evidence="2 3">
    <name type="scientific">Trichinella papuae</name>
    <dbReference type="NCBI Taxonomy" id="268474"/>
    <lineage>
        <taxon>Eukaryota</taxon>
        <taxon>Metazoa</taxon>
        <taxon>Ecdysozoa</taxon>
        <taxon>Nematoda</taxon>
        <taxon>Enoplea</taxon>
        <taxon>Dorylaimia</taxon>
        <taxon>Trichinellida</taxon>
        <taxon>Trichinellidae</taxon>
        <taxon>Trichinella</taxon>
    </lineage>
</organism>
<evidence type="ECO:0000313" key="3">
    <source>
        <dbReference type="Proteomes" id="UP000054843"/>
    </source>
</evidence>
<sequence length="92" mass="10514">MRLAAGVNCQLASSHVEQPTETGFKKHTKNVPLPRSKNQRSKIRPNNKCIISNSIKFSTAVTYLNSIFNKSFEQLDQKSKHCSFETVINFYH</sequence>